<sequence>MGVYHDTRWHDLLDPSIVCQLQASEVLGGKRGAPRCRKWRDTLRPPRQCRVGSFACGVAWILILLMVLVPPAYAALLDFDNCLGKSIIESNPRQLQFVPLDVSVVFDLDSPLRDLNVTVYGNVSGTADRRSSYPSPDDPQWANLNETVGKITDLDTTNNKYSTLLTSVNVVSFSPYNDPSRFCDSVTQGACPLGPVFNVNSSDLNALRAFSFQHAMDSSYRFSTLSSTFTIKSGDAAATVLGCISVDITPDLGSSLKSSLAYVPLVILLLVAVTTIIAAIFSPWGTTDPFHWTSNYGRDEDALRLVTPGFGDCLQYIQFAVLTGGLSLNYPGYYQPVVSQVAWSALMFNQSFLSPGHERNPVADGVYRVNATDGLDRLEHYVGMASARDIWPSMMVWLLVIVAIVMLLIQLAFAFRWLLREIAGIPEEDLRAKNMPFTVGNVIRIVFNYLLLPLISASFYQLVIAAKSPAYCVALAVVVILILVSFSIWTIRLIATTRPKSYLFDDLPMVLLYGPLYNTFCDDAAAFAVVPIFISFARGVAIGALQPSGIAQIVLLAICEVVSLLTLLAFRPFPSPTSMNLYHACFTVVRFLTILLSVVFVPSLQVSQAARGWIGYVILLLHALVLVFGFFLNALQTLIEVIARLAGAGGYEGGVTRGGLTKVFGMRQLSRRVPRREPGTRQSMGSEAAMLAHTDDRLSSQFEGSRPRSLSGSSALLLNRACASDGRTSAIYESGSAHGGTHSRANSSGLFTPSTPGGHTSFYAAGYQTTGSSSPKSGPIFAMHPQDPYYRPPRPRRKMTEGSSGEKGRGSSQRAAAYGDDDDIIEGPPISGRATPIPAYIPAPKDDLDYDDPRQSTKDYAVREVDFYYRVRGPPLSQSGTRKLKTGPADPTGPVSSATGFFRHLFRGKTKEKGKGFEVVRSSRAPPPGIFPEGEEFNEPYSDEPENQDASGNTRQSSEGDRLYRDSDDESNNRPVNDVPVSLPHIDAGGAIELPNRLGSPRSSRLPSLVVETSLNTGQQHGTVKSLDLGKENSSQKSLPAVTEAVSGASRDFHMPDEPAFTQGQLHPSSSGTGRLPFSATSSPSRDRNFSIASTTASTSSSHRHARDGNNQSRIDRPSSMGYVAQYRTQDNIHEASPDEPSFTGSAAELVDGPHHLEGER</sequence>
<dbReference type="PANTHER" id="PTHR31145">
    <property type="entry name" value="INTEGRAL MEMBRANE PROTEIN (AFU_ORTHOLOGUE AFUA_7G01610)"/>
    <property type="match status" value="1"/>
</dbReference>
<feature type="transmembrane region" description="Helical" evidence="8">
    <location>
        <begin position="260"/>
        <end position="281"/>
    </location>
</feature>
<feature type="compositionally biased region" description="Polar residues" evidence="7">
    <location>
        <begin position="1062"/>
        <end position="1084"/>
    </location>
</feature>
<gene>
    <name evidence="10" type="ORF">ATNIH1004_006778</name>
</gene>
<feature type="transmembrane region" description="Helical" evidence="8">
    <location>
        <begin position="54"/>
        <end position="76"/>
    </location>
</feature>
<feature type="compositionally biased region" description="Polar residues" evidence="7">
    <location>
        <begin position="1011"/>
        <end position="1023"/>
    </location>
</feature>
<feature type="transmembrane region" description="Helical" evidence="8">
    <location>
        <begin position="549"/>
        <end position="569"/>
    </location>
</feature>
<proteinExistence type="inferred from homology"/>
<dbReference type="InterPro" id="IPR010308">
    <property type="entry name" value="TRP_C"/>
</dbReference>
<dbReference type="Proteomes" id="UP000324241">
    <property type="component" value="Unassembled WGS sequence"/>
</dbReference>
<dbReference type="Pfam" id="PF14558">
    <property type="entry name" value="TRP_N"/>
    <property type="match status" value="1"/>
</dbReference>
<feature type="compositionally biased region" description="Acidic residues" evidence="7">
    <location>
        <begin position="933"/>
        <end position="947"/>
    </location>
</feature>
<dbReference type="InterPro" id="IPR040241">
    <property type="entry name" value="TRP_Flc/Pkd2-like"/>
</dbReference>
<feature type="compositionally biased region" description="Basic and acidic residues" evidence="7">
    <location>
        <begin position="909"/>
        <end position="918"/>
    </location>
</feature>
<feature type="transmembrane region" description="Helical" evidence="8">
    <location>
        <begin position="396"/>
        <end position="419"/>
    </location>
</feature>
<feature type="transmembrane region" description="Helical" evidence="8">
    <location>
        <begin position="613"/>
        <end position="635"/>
    </location>
</feature>
<evidence type="ECO:0000313" key="11">
    <source>
        <dbReference type="Proteomes" id="UP000324241"/>
    </source>
</evidence>
<keyword evidence="5 8" id="KW-1133">Transmembrane helix</keyword>
<evidence type="ECO:0000313" key="10">
    <source>
        <dbReference type="EMBL" id="KAA8645359.1"/>
    </source>
</evidence>
<evidence type="ECO:0000256" key="6">
    <source>
        <dbReference type="ARBA" id="ARBA00023136"/>
    </source>
</evidence>
<dbReference type="GeneID" id="54329480"/>
<dbReference type="GO" id="GO:0016020">
    <property type="term" value="C:membrane"/>
    <property type="evidence" value="ECO:0007669"/>
    <property type="project" value="UniProtKB-SubCell"/>
</dbReference>
<dbReference type="VEuPathDB" id="FungiDB:EYZ11_009925"/>
<feature type="transmembrane region" description="Helical" evidence="8">
    <location>
        <begin position="439"/>
        <end position="460"/>
    </location>
</feature>
<keyword evidence="6 8" id="KW-0472">Membrane</keyword>
<feature type="transmembrane region" description="Helical" evidence="8">
    <location>
        <begin position="515"/>
        <end position="537"/>
    </location>
</feature>
<evidence type="ECO:0000256" key="5">
    <source>
        <dbReference type="ARBA" id="ARBA00022989"/>
    </source>
</evidence>
<organism evidence="10 11">
    <name type="scientific">Aspergillus tanneri</name>
    <dbReference type="NCBI Taxonomy" id="1220188"/>
    <lineage>
        <taxon>Eukaryota</taxon>
        <taxon>Fungi</taxon>
        <taxon>Dikarya</taxon>
        <taxon>Ascomycota</taxon>
        <taxon>Pezizomycotina</taxon>
        <taxon>Eurotiomycetes</taxon>
        <taxon>Eurotiomycetidae</taxon>
        <taxon>Eurotiales</taxon>
        <taxon>Aspergillaceae</taxon>
        <taxon>Aspergillus</taxon>
        <taxon>Aspergillus subgen. Circumdati</taxon>
    </lineage>
</organism>
<evidence type="ECO:0000256" key="1">
    <source>
        <dbReference type="ARBA" id="ARBA00004141"/>
    </source>
</evidence>
<reference evidence="10 11" key="1">
    <citation type="submission" date="2019-08" db="EMBL/GenBank/DDBJ databases">
        <title>The genome sequence of a newly discovered highly antifungal drug resistant Aspergillus species, Aspergillus tanneri NIH 1004.</title>
        <authorList>
            <person name="Mounaud S."/>
            <person name="Singh I."/>
            <person name="Joardar V."/>
            <person name="Pakala S."/>
            <person name="Pakala S."/>
            <person name="Venepally P."/>
            <person name="Chung J.K."/>
            <person name="Losada L."/>
            <person name="Nierman W.C."/>
        </authorList>
    </citation>
    <scope>NUCLEOTIDE SEQUENCE [LARGE SCALE GENOMIC DNA]</scope>
    <source>
        <strain evidence="10 11">NIH1004</strain>
    </source>
</reference>
<evidence type="ECO:0000256" key="8">
    <source>
        <dbReference type="SAM" id="Phobius"/>
    </source>
</evidence>
<dbReference type="Pfam" id="PF06011">
    <property type="entry name" value="TRP"/>
    <property type="match status" value="1"/>
</dbReference>
<feature type="compositionally biased region" description="Basic and acidic residues" evidence="7">
    <location>
        <begin position="1152"/>
        <end position="1161"/>
    </location>
</feature>
<comment type="subcellular location">
    <subcellularLocation>
        <location evidence="1">Membrane</location>
        <topology evidence="1">Multi-pass membrane protein</topology>
    </subcellularLocation>
</comment>
<dbReference type="OrthoDB" id="5312224at2759"/>
<feature type="domain" description="ML-like" evidence="9">
    <location>
        <begin position="72"/>
        <end position="255"/>
    </location>
</feature>
<comment type="caution">
    <text evidence="10">The sequence shown here is derived from an EMBL/GenBank/DDBJ whole genome shotgun (WGS) entry which is preliminary data.</text>
</comment>
<feature type="transmembrane region" description="Helical" evidence="8">
    <location>
        <begin position="472"/>
        <end position="495"/>
    </location>
</feature>
<evidence type="ECO:0000256" key="2">
    <source>
        <dbReference type="ARBA" id="ARBA00010642"/>
    </source>
</evidence>
<evidence type="ECO:0000256" key="7">
    <source>
        <dbReference type="SAM" id="MobiDB-lite"/>
    </source>
</evidence>
<dbReference type="AlphaFoldDB" id="A0A5M9MLM8"/>
<keyword evidence="4" id="KW-0732">Signal</keyword>
<feature type="compositionally biased region" description="Polar residues" evidence="7">
    <location>
        <begin position="767"/>
        <end position="776"/>
    </location>
</feature>
<feature type="region of interest" description="Disordered" evidence="7">
    <location>
        <begin position="733"/>
        <end position="1161"/>
    </location>
</feature>
<protein>
    <recommendedName>
        <fullName evidence="9">ML-like domain-containing protein</fullName>
    </recommendedName>
</protein>
<name>A0A5M9MLM8_9EURO</name>
<accession>A0A5M9MLM8</accession>
<feature type="compositionally biased region" description="Basic and acidic residues" evidence="7">
    <location>
        <begin position="798"/>
        <end position="809"/>
    </location>
</feature>
<feature type="transmembrane region" description="Helical" evidence="8">
    <location>
        <begin position="581"/>
        <end position="601"/>
    </location>
</feature>
<evidence type="ECO:0000259" key="9">
    <source>
        <dbReference type="SMART" id="SM01320"/>
    </source>
</evidence>
<dbReference type="InterPro" id="IPR032800">
    <property type="entry name" value="TRP_N"/>
</dbReference>
<feature type="compositionally biased region" description="Basic and acidic residues" evidence="7">
    <location>
        <begin position="844"/>
        <end position="869"/>
    </location>
</feature>
<feature type="compositionally biased region" description="Polar residues" evidence="7">
    <location>
        <begin position="948"/>
        <end position="957"/>
    </location>
</feature>
<dbReference type="SMART" id="SM01320">
    <property type="entry name" value="TRP_N"/>
    <property type="match status" value="1"/>
</dbReference>
<dbReference type="EMBL" id="QUQM01000007">
    <property type="protein sequence ID" value="KAA8645359.1"/>
    <property type="molecule type" value="Genomic_DNA"/>
</dbReference>
<comment type="similarity">
    <text evidence="2">Belongs to the transient receptor potential (TRP) ion channel family.</text>
</comment>
<keyword evidence="3 8" id="KW-0812">Transmembrane</keyword>
<dbReference type="RefSeq" id="XP_033424720.1">
    <property type="nucleotide sequence ID" value="XM_033571405.1"/>
</dbReference>
<evidence type="ECO:0000256" key="4">
    <source>
        <dbReference type="ARBA" id="ARBA00022729"/>
    </source>
</evidence>
<feature type="compositionally biased region" description="Low complexity" evidence="7">
    <location>
        <begin position="994"/>
        <end position="1009"/>
    </location>
</feature>
<feature type="compositionally biased region" description="Polar residues" evidence="7">
    <location>
        <begin position="743"/>
        <end position="758"/>
    </location>
</feature>
<dbReference type="PANTHER" id="PTHR31145:SF6">
    <property type="entry name" value="INTEGRAL MEMBRANE PROTEIN (AFU_ORTHOLOGUE AFUA_7G01610)"/>
    <property type="match status" value="1"/>
</dbReference>
<dbReference type="GO" id="GO:0055085">
    <property type="term" value="P:transmembrane transport"/>
    <property type="evidence" value="ECO:0007669"/>
    <property type="project" value="TreeGrafter"/>
</dbReference>
<evidence type="ECO:0000256" key="3">
    <source>
        <dbReference type="ARBA" id="ARBA00022692"/>
    </source>
</evidence>